<accession>A0A1W1WSY0</accession>
<protein>
    <submittedName>
        <fullName evidence="1">DNA replication regulator</fullName>
    </submittedName>
</protein>
<proteinExistence type="predicted"/>
<dbReference type="Pfam" id="PF12163">
    <property type="entry name" value="HobA"/>
    <property type="match status" value="1"/>
</dbReference>
<sequence>MSKSFDQWTLQTIRYDKSMMNWLEERRYEWIPLAADALQRIVNGYTVLLLTDDERDWYAHYIVTSLNKSTKNRPFIPLYNLKTLIPATKKNMGKEELDMLFDMLDISFESYFIWYIGRSSASHYVNIAKYRDDSFLWIMDTDIQNNFTLKSYDELLDIKLLQLYRLFEKSLDAAIFGDVEFT</sequence>
<name>A0A1W1WSY0_9BACT</name>
<evidence type="ECO:0000313" key="1">
    <source>
        <dbReference type="EMBL" id="SMC09404.1"/>
    </source>
</evidence>
<dbReference type="Proteomes" id="UP000192602">
    <property type="component" value="Unassembled WGS sequence"/>
</dbReference>
<dbReference type="RefSeq" id="WP_084275633.1">
    <property type="nucleotide sequence ID" value="NZ_AP026671.1"/>
</dbReference>
<gene>
    <name evidence="1" type="ORF">SAMN05660197_1211</name>
</gene>
<dbReference type="STRING" id="1069081.SAMN05660197_1211"/>
<evidence type="ECO:0000313" key="2">
    <source>
        <dbReference type="Proteomes" id="UP000192602"/>
    </source>
</evidence>
<organism evidence="1 2">
    <name type="scientific">Nitratiruptor tergarcus DSM 16512</name>
    <dbReference type="NCBI Taxonomy" id="1069081"/>
    <lineage>
        <taxon>Bacteria</taxon>
        <taxon>Pseudomonadati</taxon>
        <taxon>Campylobacterota</taxon>
        <taxon>Epsilonproteobacteria</taxon>
        <taxon>Nautiliales</taxon>
        <taxon>Nitratiruptoraceae</taxon>
        <taxon>Nitratiruptor</taxon>
    </lineage>
</organism>
<keyword evidence="2" id="KW-1185">Reference proteome</keyword>
<dbReference type="InterPro" id="IPR038381">
    <property type="entry name" value="HobA_sf"/>
</dbReference>
<dbReference type="InterPro" id="IPR021011">
    <property type="entry name" value="HobA"/>
</dbReference>
<reference evidence="2" key="1">
    <citation type="submission" date="2017-04" db="EMBL/GenBank/DDBJ databases">
        <authorList>
            <person name="Varghese N."/>
            <person name="Submissions S."/>
        </authorList>
    </citation>
    <scope>NUCLEOTIDE SEQUENCE [LARGE SCALE GENOMIC DNA]</scope>
    <source>
        <strain evidence="2">DSM 16512</strain>
    </source>
</reference>
<dbReference type="Gene3D" id="3.40.50.11670">
    <property type="entry name" value="DNA replication regulator HobA"/>
    <property type="match status" value="1"/>
</dbReference>
<dbReference type="OrthoDB" id="5329076at2"/>
<dbReference type="AlphaFoldDB" id="A0A1W1WSY0"/>
<dbReference type="EMBL" id="FWWZ01000001">
    <property type="protein sequence ID" value="SMC09404.1"/>
    <property type="molecule type" value="Genomic_DNA"/>
</dbReference>